<dbReference type="EMBL" id="CP039352">
    <property type="protein sequence ID" value="QCE03620.1"/>
    <property type="molecule type" value="Genomic_DNA"/>
</dbReference>
<protein>
    <submittedName>
        <fullName evidence="1">Uncharacterized protein</fullName>
    </submittedName>
</protein>
<evidence type="ECO:0000313" key="2">
    <source>
        <dbReference type="Proteomes" id="UP000501690"/>
    </source>
</evidence>
<organism evidence="1 2">
    <name type="scientific">Vigna unguiculata</name>
    <name type="common">Cowpea</name>
    <dbReference type="NCBI Taxonomy" id="3917"/>
    <lineage>
        <taxon>Eukaryota</taxon>
        <taxon>Viridiplantae</taxon>
        <taxon>Streptophyta</taxon>
        <taxon>Embryophyta</taxon>
        <taxon>Tracheophyta</taxon>
        <taxon>Spermatophyta</taxon>
        <taxon>Magnoliopsida</taxon>
        <taxon>eudicotyledons</taxon>
        <taxon>Gunneridae</taxon>
        <taxon>Pentapetalae</taxon>
        <taxon>rosids</taxon>
        <taxon>fabids</taxon>
        <taxon>Fabales</taxon>
        <taxon>Fabaceae</taxon>
        <taxon>Papilionoideae</taxon>
        <taxon>50 kb inversion clade</taxon>
        <taxon>NPAAA clade</taxon>
        <taxon>indigoferoid/millettioid clade</taxon>
        <taxon>Phaseoleae</taxon>
        <taxon>Vigna</taxon>
    </lineage>
</organism>
<accession>A0A4D6MPZ4</accession>
<dbReference type="AlphaFoldDB" id="A0A4D6MPZ4"/>
<name>A0A4D6MPZ4_VIGUN</name>
<proteinExistence type="predicted"/>
<reference evidence="1 2" key="1">
    <citation type="submission" date="2019-04" db="EMBL/GenBank/DDBJ databases">
        <title>An improved genome assembly and genetic linkage map for asparagus bean, Vigna unguiculata ssp. sesquipedialis.</title>
        <authorList>
            <person name="Xia Q."/>
            <person name="Zhang R."/>
            <person name="Dong Y."/>
        </authorList>
    </citation>
    <scope>NUCLEOTIDE SEQUENCE [LARGE SCALE GENOMIC DNA]</scope>
    <source>
        <tissue evidence="1">Leaf</tissue>
    </source>
</reference>
<sequence length="80" mass="9050">MVTIWLHWRLRRHYWRTMVYASSARSGFATRWLMLSVVEDNQLWHGSGGCTRSAGVLTWSLSGNGALQAPIWFAAVAEIA</sequence>
<keyword evidence="2" id="KW-1185">Reference proteome</keyword>
<gene>
    <name evidence="1" type="ORF">DEO72_LG8g1645</name>
</gene>
<evidence type="ECO:0000313" key="1">
    <source>
        <dbReference type="EMBL" id="QCE03620.1"/>
    </source>
</evidence>
<dbReference type="Proteomes" id="UP000501690">
    <property type="component" value="Linkage Group LG8"/>
</dbReference>